<evidence type="ECO:0000256" key="5">
    <source>
        <dbReference type="ARBA" id="ARBA00022679"/>
    </source>
</evidence>
<evidence type="ECO:0000256" key="6">
    <source>
        <dbReference type="ARBA" id="ARBA00022692"/>
    </source>
</evidence>
<reference evidence="20 21" key="1">
    <citation type="submission" date="2020-10" db="EMBL/GenBank/DDBJ databases">
        <title>Wide distribution of Phycisphaera-like planctomycetes from WD2101 soil group in peatlands and genome analysis of the first cultivated representative.</title>
        <authorList>
            <person name="Dedysh S.N."/>
            <person name="Beletsky A.V."/>
            <person name="Ivanova A."/>
            <person name="Kulichevskaya I.S."/>
            <person name="Suzina N.E."/>
            <person name="Philippov D.A."/>
            <person name="Rakitin A.L."/>
            <person name="Mardanov A.V."/>
            <person name="Ravin N.V."/>
        </authorList>
    </citation>
    <scope>NUCLEOTIDE SEQUENCE [LARGE SCALE GENOMIC DNA]</scope>
    <source>
        <strain evidence="20 21">M1803</strain>
    </source>
</reference>
<dbReference type="InterPro" id="IPR000829">
    <property type="entry name" value="DAGK"/>
</dbReference>
<dbReference type="PANTHER" id="PTHR34299">
    <property type="entry name" value="DIACYLGLYCEROL KINASE"/>
    <property type="match status" value="1"/>
</dbReference>
<accession>A0A7M2WSM3</accession>
<keyword evidence="9 17" id="KW-0067">ATP-binding</keyword>
<evidence type="ECO:0000256" key="12">
    <source>
        <dbReference type="ARBA" id="ARBA00023136"/>
    </source>
</evidence>
<evidence type="ECO:0000256" key="13">
    <source>
        <dbReference type="ARBA" id="ARBA00023209"/>
    </source>
</evidence>
<comment type="similarity">
    <text evidence="2">Belongs to the bacterial diacylglycerol kinase family.</text>
</comment>
<evidence type="ECO:0000256" key="4">
    <source>
        <dbReference type="ARBA" id="ARBA00022516"/>
    </source>
</evidence>
<dbReference type="GO" id="GO:0016301">
    <property type="term" value="F:kinase activity"/>
    <property type="evidence" value="ECO:0007669"/>
    <property type="project" value="UniProtKB-KW"/>
</dbReference>
<evidence type="ECO:0000256" key="10">
    <source>
        <dbReference type="ARBA" id="ARBA00022989"/>
    </source>
</evidence>
<comment type="cofactor">
    <cofactor evidence="18">
        <name>Mg(2+)</name>
        <dbReference type="ChEBI" id="CHEBI:18420"/>
    </cofactor>
    <text evidence="18">Mn(2+), Zn(2+), Cd(2+) and Co(2+) support activity to lesser extents.</text>
</comment>
<feature type="binding site" evidence="17">
    <location>
        <position position="16"/>
    </location>
    <ligand>
        <name>ATP</name>
        <dbReference type="ChEBI" id="CHEBI:30616"/>
    </ligand>
</feature>
<evidence type="ECO:0000313" key="20">
    <source>
        <dbReference type="EMBL" id="QOV88525.1"/>
    </source>
</evidence>
<keyword evidence="10 19" id="KW-1133">Transmembrane helix</keyword>
<evidence type="ECO:0000256" key="11">
    <source>
        <dbReference type="ARBA" id="ARBA00023098"/>
    </source>
</evidence>
<keyword evidence="7 17" id="KW-0547">Nucleotide-binding</keyword>
<feature type="binding site" evidence="16">
    <location>
        <position position="76"/>
    </location>
    <ligand>
        <name>substrate</name>
    </ligand>
</feature>
<evidence type="ECO:0000256" key="2">
    <source>
        <dbReference type="ARBA" id="ARBA00005967"/>
    </source>
</evidence>
<keyword evidence="12 19" id="KW-0472">Membrane</keyword>
<dbReference type="GO" id="GO:0046872">
    <property type="term" value="F:metal ion binding"/>
    <property type="evidence" value="ECO:0007669"/>
    <property type="project" value="UniProtKB-KW"/>
</dbReference>
<feature type="transmembrane region" description="Helical" evidence="19">
    <location>
        <begin position="14"/>
        <end position="32"/>
    </location>
</feature>
<feature type="binding site" evidence="17">
    <location>
        <begin position="101"/>
        <end position="102"/>
    </location>
    <ligand>
        <name>ATP</name>
        <dbReference type="ChEBI" id="CHEBI:30616"/>
    </ligand>
</feature>
<dbReference type="InterPro" id="IPR033717">
    <property type="entry name" value="UDPK"/>
</dbReference>
<dbReference type="GO" id="GO:0005524">
    <property type="term" value="F:ATP binding"/>
    <property type="evidence" value="ECO:0007669"/>
    <property type="project" value="UniProtKB-KW"/>
</dbReference>
<dbReference type="PROSITE" id="PS01069">
    <property type="entry name" value="DAGK_PROKAR"/>
    <property type="match status" value="1"/>
</dbReference>
<evidence type="ECO:0000256" key="16">
    <source>
        <dbReference type="PIRSR" id="PIRSR600829-2"/>
    </source>
</evidence>
<protein>
    <submittedName>
        <fullName evidence="20">Diacylglycerol kinase family protein</fullName>
    </submittedName>
</protein>
<dbReference type="Gene3D" id="1.10.287.3610">
    <property type="match status" value="1"/>
</dbReference>
<feature type="transmembrane region" description="Helical" evidence="19">
    <location>
        <begin position="39"/>
        <end position="57"/>
    </location>
</feature>
<feature type="binding site" evidence="17">
    <location>
        <position position="23"/>
    </location>
    <ligand>
        <name>ATP</name>
        <dbReference type="ChEBI" id="CHEBI:30616"/>
    </ligand>
</feature>
<sequence>MIEPVAHPVRRRPFGRLLRSFGYAFAGVGYLFRTQPNARIELAFGIAALGMATWLNISRVEWAVLILTIAAVIILEGLNTAIEAAVDLASPDIHPKAKIAKDVAAGMVLIAAIASVGVGLLILGPPLWEKVM</sequence>
<evidence type="ECO:0000256" key="19">
    <source>
        <dbReference type="SAM" id="Phobius"/>
    </source>
</evidence>
<keyword evidence="14" id="KW-1208">Phospholipid metabolism</keyword>
<keyword evidence="18" id="KW-0479">Metal-binding</keyword>
<dbReference type="InterPro" id="IPR036945">
    <property type="entry name" value="DAGK_sf"/>
</dbReference>
<feature type="binding site" evidence="16">
    <location>
        <position position="16"/>
    </location>
    <ligand>
        <name>substrate</name>
    </ligand>
</feature>
<keyword evidence="4" id="KW-0444">Lipid biosynthesis</keyword>
<feature type="binding site" evidence="18">
    <location>
        <position position="83"/>
    </location>
    <ligand>
        <name>a divalent metal cation</name>
        <dbReference type="ChEBI" id="CHEBI:60240"/>
    </ligand>
</feature>
<evidence type="ECO:0000256" key="1">
    <source>
        <dbReference type="ARBA" id="ARBA00004651"/>
    </source>
</evidence>
<feature type="transmembrane region" description="Helical" evidence="19">
    <location>
        <begin position="103"/>
        <end position="123"/>
    </location>
</feature>
<gene>
    <name evidence="20" type="ORF">IPV69_20105</name>
</gene>
<evidence type="ECO:0000256" key="17">
    <source>
        <dbReference type="PIRSR" id="PIRSR600829-3"/>
    </source>
</evidence>
<keyword evidence="13" id="KW-0594">Phospholipid biosynthesis</keyword>
<keyword evidence="5" id="KW-0808">Transferase</keyword>
<dbReference type="GO" id="GO:0008654">
    <property type="term" value="P:phospholipid biosynthetic process"/>
    <property type="evidence" value="ECO:0007669"/>
    <property type="project" value="UniProtKB-KW"/>
</dbReference>
<keyword evidence="3" id="KW-1003">Cell membrane</keyword>
<dbReference type="EMBL" id="CP063458">
    <property type="protein sequence ID" value="QOV88525.1"/>
    <property type="molecule type" value="Genomic_DNA"/>
</dbReference>
<evidence type="ECO:0000313" key="21">
    <source>
        <dbReference type="Proteomes" id="UP000593765"/>
    </source>
</evidence>
<keyword evidence="18" id="KW-0460">Magnesium</keyword>
<dbReference type="Pfam" id="PF01219">
    <property type="entry name" value="DAGK_prokar"/>
    <property type="match status" value="1"/>
</dbReference>
<keyword evidence="11" id="KW-0443">Lipid metabolism</keyword>
<dbReference type="PANTHER" id="PTHR34299:SF1">
    <property type="entry name" value="DIACYLGLYCEROL KINASE"/>
    <property type="match status" value="1"/>
</dbReference>
<keyword evidence="6 19" id="KW-0812">Transmembrane</keyword>
<comment type="subcellular location">
    <subcellularLocation>
        <location evidence="1">Cell membrane</location>
        <topology evidence="1">Multi-pass membrane protein</topology>
    </subcellularLocation>
</comment>
<dbReference type="Proteomes" id="UP000593765">
    <property type="component" value="Chromosome"/>
</dbReference>
<feature type="active site" description="Proton acceptor" evidence="15">
    <location>
        <position position="76"/>
    </location>
</feature>
<dbReference type="GO" id="GO:0005886">
    <property type="term" value="C:plasma membrane"/>
    <property type="evidence" value="ECO:0007669"/>
    <property type="project" value="UniProtKB-SubCell"/>
</dbReference>
<evidence type="ECO:0000256" key="9">
    <source>
        <dbReference type="ARBA" id="ARBA00022840"/>
    </source>
</evidence>
<dbReference type="KEGG" id="hbs:IPV69_20105"/>
<keyword evidence="8 20" id="KW-0418">Kinase</keyword>
<dbReference type="RefSeq" id="WP_206291512.1">
    <property type="nucleotide sequence ID" value="NZ_CP063458.1"/>
</dbReference>
<evidence type="ECO:0000256" key="15">
    <source>
        <dbReference type="PIRSR" id="PIRSR600829-1"/>
    </source>
</evidence>
<evidence type="ECO:0000256" key="8">
    <source>
        <dbReference type="ARBA" id="ARBA00022777"/>
    </source>
</evidence>
<evidence type="ECO:0000256" key="3">
    <source>
        <dbReference type="ARBA" id="ARBA00022475"/>
    </source>
</evidence>
<dbReference type="CDD" id="cd14265">
    <property type="entry name" value="UDPK_IM_like"/>
    <property type="match status" value="1"/>
</dbReference>
<evidence type="ECO:0000256" key="7">
    <source>
        <dbReference type="ARBA" id="ARBA00022741"/>
    </source>
</evidence>
<feature type="transmembrane region" description="Helical" evidence="19">
    <location>
        <begin position="63"/>
        <end position="82"/>
    </location>
</feature>
<dbReference type="AlphaFoldDB" id="A0A7M2WSM3"/>
<proteinExistence type="inferred from homology"/>
<feature type="binding site" evidence="17">
    <location>
        <position position="83"/>
    </location>
    <ligand>
        <name>ATP</name>
        <dbReference type="ChEBI" id="CHEBI:30616"/>
    </ligand>
</feature>
<keyword evidence="21" id="KW-1185">Reference proteome</keyword>
<name>A0A7M2WSM3_9BACT</name>
<organism evidence="20 21">
    <name type="scientific">Humisphaera borealis</name>
    <dbReference type="NCBI Taxonomy" id="2807512"/>
    <lineage>
        <taxon>Bacteria</taxon>
        <taxon>Pseudomonadati</taxon>
        <taxon>Planctomycetota</taxon>
        <taxon>Phycisphaerae</taxon>
        <taxon>Tepidisphaerales</taxon>
        <taxon>Tepidisphaeraceae</taxon>
        <taxon>Humisphaera</taxon>
    </lineage>
</organism>
<evidence type="ECO:0000256" key="14">
    <source>
        <dbReference type="ARBA" id="ARBA00023264"/>
    </source>
</evidence>
<evidence type="ECO:0000256" key="18">
    <source>
        <dbReference type="PIRSR" id="PIRSR600829-4"/>
    </source>
</evidence>